<dbReference type="Proteomes" id="UP000051813">
    <property type="component" value="Unassembled WGS sequence"/>
</dbReference>
<dbReference type="CDD" id="cd00158">
    <property type="entry name" value="RHOD"/>
    <property type="match status" value="1"/>
</dbReference>
<dbReference type="InterPro" id="IPR050229">
    <property type="entry name" value="GlpE_sulfurtransferase"/>
</dbReference>
<dbReference type="RefSeq" id="WP_057757444.1">
    <property type="nucleotide sequence ID" value="NZ_AYYK01000018.1"/>
</dbReference>
<reference evidence="2 3" key="1">
    <citation type="journal article" date="2015" name="Genome Announc.">
        <title>Expanding the biotechnology potential of lactobacilli through comparative genomics of 213 strains and associated genera.</title>
        <authorList>
            <person name="Sun Z."/>
            <person name="Harris H.M."/>
            <person name="McCann A."/>
            <person name="Guo C."/>
            <person name="Argimon S."/>
            <person name="Zhang W."/>
            <person name="Yang X."/>
            <person name="Jeffery I.B."/>
            <person name="Cooney J.C."/>
            <person name="Kagawa T.F."/>
            <person name="Liu W."/>
            <person name="Song Y."/>
            <person name="Salvetti E."/>
            <person name="Wrobel A."/>
            <person name="Rasinkangas P."/>
            <person name="Parkhill J."/>
            <person name="Rea M.C."/>
            <person name="O'Sullivan O."/>
            <person name="Ritari J."/>
            <person name="Douillard F.P."/>
            <person name="Paul Ross R."/>
            <person name="Yang R."/>
            <person name="Briner A.E."/>
            <person name="Felis G.E."/>
            <person name="de Vos W.M."/>
            <person name="Barrangou R."/>
            <person name="Klaenhammer T.R."/>
            <person name="Caufield P.W."/>
            <person name="Cui Y."/>
            <person name="Zhang H."/>
            <person name="O'Toole P.W."/>
        </authorList>
    </citation>
    <scope>NUCLEOTIDE SEQUENCE [LARGE SCALE GENOMIC DNA]</scope>
    <source>
        <strain evidence="2 3">DSM 20335</strain>
    </source>
</reference>
<evidence type="ECO:0000259" key="1">
    <source>
        <dbReference type="PROSITE" id="PS50206"/>
    </source>
</evidence>
<proteinExistence type="predicted"/>
<name>A0A0R2BHA9_9LACO</name>
<keyword evidence="3" id="KW-1185">Reference proteome</keyword>
<dbReference type="InterPro" id="IPR001307">
    <property type="entry name" value="Thiosulphate_STrfase_CS"/>
</dbReference>
<dbReference type="STRING" id="1423738.FC84_GL000917"/>
<dbReference type="Pfam" id="PF00581">
    <property type="entry name" value="Rhodanese"/>
    <property type="match status" value="1"/>
</dbReference>
<evidence type="ECO:0000313" key="2">
    <source>
        <dbReference type="EMBL" id="KRM78384.1"/>
    </source>
</evidence>
<accession>A0A0R2BHA9</accession>
<dbReference type="PROSITE" id="PS00380">
    <property type="entry name" value="RHODANESE_1"/>
    <property type="match status" value="1"/>
</dbReference>
<organism evidence="2 3">
    <name type="scientific">Lapidilactobacillus dextrinicus DSM 20335</name>
    <dbReference type="NCBI Taxonomy" id="1423738"/>
    <lineage>
        <taxon>Bacteria</taxon>
        <taxon>Bacillati</taxon>
        <taxon>Bacillota</taxon>
        <taxon>Bacilli</taxon>
        <taxon>Lactobacillales</taxon>
        <taxon>Lactobacillaceae</taxon>
        <taxon>Lapidilactobacillus</taxon>
    </lineage>
</organism>
<protein>
    <recommendedName>
        <fullName evidence="1">Rhodanese domain-containing protein</fullName>
    </recommendedName>
</protein>
<comment type="caution">
    <text evidence="2">The sequence shown here is derived from an EMBL/GenBank/DDBJ whole genome shotgun (WGS) entry which is preliminary data.</text>
</comment>
<dbReference type="PATRIC" id="fig|1423738.3.peg.926"/>
<dbReference type="AlphaFoldDB" id="A0A0R2BHA9"/>
<dbReference type="InterPro" id="IPR001763">
    <property type="entry name" value="Rhodanese-like_dom"/>
</dbReference>
<dbReference type="SMART" id="SM00450">
    <property type="entry name" value="RHOD"/>
    <property type="match status" value="1"/>
</dbReference>
<sequence>MFKTITSAELLTQLKQTPQPIIDVREDYEFQGGHIPGAKNLPLSELSTRYQELDQKTPYYVICHSGARSGNACAFLSQQGYNVTNIMGGMAEWQGAVD</sequence>
<gene>
    <name evidence="2" type="ORF">FC84_GL000917</name>
</gene>
<evidence type="ECO:0000313" key="3">
    <source>
        <dbReference type="Proteomes" id="UP000051813"/>
    </source>
</evidence>
<feature type="domain" description="Rhodanese" evidence="1">
    <location>
        <begin position="21"/>
        <end position="98"/>
    </location>
</feature>
<dbReference type="EMBL" id="AYYK01000018">
    <property type="protein sequence ID" value="KRM78384.1"/>
    <property type="molecule type" value="Genomic_DNA"/>
</dbReference>
<dbReference type="GO" id="GO:0004792">
    <property type="term" value="F:thiosulfate-cyanide sulfurtransferase activity"/>
    <property type="evidence" value="ECO:0007669"/>
    <property type="project" value="InterPro"/>
</dbReference>
<dbReference type="SUPFAM" id="SSF52821">
    <property type="entry name" value="Rhodanese/Cell cycle control phosphatase"/>
    <property type="match status" value="1"/>
</dbReference>
<dbReference type="Gene3D" id="3.40.250.10">
    <property type="entry name" value="Rhodanese-like domain"/>
    <property type="match status" value="1"/>
</dbReference>
<dbReference type="InterPro" id="IPR036873">
    <property type="entry name" value="Rhodanese-like_dom_sf"/>
</dbReference>
<dbReference type="PROSITE" id="PS50206">
    <property type="entry name" value="RHODANESE_3"/>
    <property type="match status" value="1"/>
</dbReference>
<dbReference type="OrthoDB" id="9800872at2"/>
<dbReference type="PANTHER" id="PTHR43031:SF17">
    <property type="entry name" value="SULFURTRANSFERASE YTWF-RELATED"/>
    <property type="match status" value="1"/>
</dbReference>
<dbReference type="PANTHER" id="PTHR43031">
    <property type="entry name" value="FAD-DEPENDENT OXIDOREDUCTASE"/>
    <property type="match status" value="1"/>
</dbReference>